<dbReference type="PROSITE" id="PS51257">
    <property type="entry name" value="PROKAR_LIPOPROTEIN"/>
    <property type="match status" value="1"/>
</dbReference>
<evidence type="ECO:0000256" key="8">
    <source>
        <dbReference type="ARBA" id="ARBA00022833"/>
    </source>
</evidence>
<feature type="domain" description="Cysteinyl-tRNA ligase anticodon binding" evidence="15">
    <location>
        <begin position="415"/>
        <end position="459"/>
    </location>
</feature>
<evidence type="ECO:0000259" key="14">
    <source>
        <dbReference type="Pfam" id="PF01406"/>
    </source>
</evidence>
<keyword evidence="9 13" id="KW-0067">ATP-binding</keyword>
<reference evidence="16" key="2">
    <citation type="journal article" date="2021" name="PeerJ">
        <title>Extensive microbial diversity within the chicken gut microbiome revealed by metagenomics and culture.</title>
        <authorList>
            <person name="Gilroy R."/>
            <person name="Ravi A."/>
            <person name="Getino M."/>
            <person name="Pursley I."/>
            <person name="Horton D.L."/>
            <person name="Alikhan N.F."/>
            <person name="Baker D."/>
            <person name="Gharbi K."/>
            <person name="Hall N."/>
            <person name="Watson M."/>
            <person name="Adriaenssens E.M."/>
            <person name="Foster-Nyarko E."/>
            <person name="Jarju S."/>
            <person name="Secka A."/>
            <person name="Antonio M."/>
            <person name="Oren A."/>
            <person name="Chaudhuri R.R."/>
            <person name="La Ragione R."/>
            <person name="Hildebrand F."/>
            <person name="Pallen M.J."/>
        </authorList>
    </citation>
    <scope>NUCLEOTIDE SEQUENCE</scope>
    <source>
        <strain evidence="16">517</strain>
    </source>
</reference>
<feature type="binding site" evidence="13">
    <location>
        <position position="28"/>
    </location>
    <ligand>
        <name>Zn(2+)</name>
        <dbReference type="ChEBI" id="CHEBI:29105"/>
    </ligand>
</feature>
<comment type="similarity">
    <text evidence="2 13">Belongs to the class-I aminoacyl-tRNA synthetase family.</text>
</comment>
<evidence type="ECO:0000256" key="9">
    <source>
        <dbReference type="ARBA" id="ARBA00022840"/>
    </source>
</evidence>
<evidence type="ECO:0000259" key="15">
    <source>
        <dbReference type="Pfam" id="PF23493"/>
    </source>
</evidence>
<evidence type="ECO:0000256" key="12">
    <source>
        <dbReference type="ARBA" id="ARBA00047398"/>
    </source>
</evidence>
<keyword evidence="11 13" id="KW-0030">Aminoacyl-tRNA synthetase</keyword>
<dbReference type="Proteomes" id="UP000727857">
    <property type="component" value="Unassembled WGS sequence"/>
</dbReference>
<dbReference type="GO" id="GO:0005524">
    <property type="term" value="F:ATP binding"/>
    <property type="evidence" value="ECO:0007669"/>
    <property type="project" value="UniProtKB-UniRule"/>
</dbReference>
<comment type="subunit">
    <text evidence="3 13">Monomer.</text>
</comment>
<feature type="binding site" evidence="13">
    <location>
        <position position="248"/>
    </location>
    <ligand>
        <name>Zn(2+)</name>
        <dbReference type="ChEBI" id="CHEBI:29105"/>
    </ligand>
</feature>
<comment type="subcellular location">
    <subcellularLocation>
        <location evidence="1 13">Cytoplasm</location>
    </subcellularLocation>
</comment>
<dbReference type="GO" id="GO:0006423">
    <property type="term" value="P:cysteinyl-tRNA aminoacylation"/>
    <property type="evidence" value="ECO:0007669"/>
    <property type="project" value="UniProtKB-UniRule"/>
</dbReference>
<evidence type="ECO:0000313" key="17">
    <source>
        <dbReference type="Proteomes" id="UP000727857"/>
    </source>
</evidence>
<dbReference type="Gene3D" id="1.20.120.1910">
    <property type="entry name" value="Cysteine-tRNA ligase, C-terminal anti-codon recognition domain"/>
    <property type="match status" value="1"/>
</dbReference>
<dbReference type="InterPro" id="IPR015803">
    <property type="entry name" value="Cys-tRNA-ligase"/>
</dbReference>
<evidence type="ECO:0000256" key="6">
    <source>
        <dbReference type="ARBA" id="ARBA00022723"/>
    </source>
</evidence>
<dbReference type="PANTHER" id="PTHR10890:SF3">
    <property type="entry name" value="CYSTEINE--TRNA LIGASE, CYTOPLASMIC"/>
    <property type="match status" value="1"/>
</dbReference>
<evidence type="ECO:0000313" key="16">
    <source>
        <dbReference type="EMBL" id="MBO8424546.1"/>
    </source>
</evidence>
<feature type="domain" description="tRNA synthetases class I catalytic" evidence="14">
    <location>
        <begin position="15"/>
        <end position="324"/>
    </location>
</feature>
<gene>
    <name evidence="13" type="primary">cysS</name>
    <name evidence="16" type="ORF">IAB16_05960</name>
</gene>
<dbReference type="EC" id="6.1.1.16" evidence="13"/>
<feature type="binding site" evidence="13">
    <location>
        <position position="244"/>
    </location>
    <ligand>
        <name>Zn(2+)</name>
        <dbReference type="ChEBI" id="CHEBI:29105"/>
    </ligand>
</feature>
<comment type="catalytic activity">
    <reaction evidence="12 13">
        <text>tRNA(Cys) + L-cysteine + ATP = L-cysteinyl-tRNA(Cys) + AMP + diphosphate</text>
        <dbReference type="Rhea" id="RHEA:17773"/>
        <dbReference type="Rhea" id="RHEA-COMP:9661"/>
        <dbReference type="Rhea" id="RHEA-COMP:9679"/>
        <dbReference type="ChEBI" id="CHEBI:30616"/>
        <dbReference type="ChEBI" id="CHEBI:33019"/>
        <dbReference type="ChEBI" id="CHEBI:35235"/>
        <dbReference type="ChEBI" id="CHEBI:78442"/>
        <dbReference type="ChEBI" id="CHEBI:78517"/>
        <dbReference type="ChEBI" id="CHEBI:456215"/>
        <dbReference type="EC" id="6.1.1.16"/>
    </reaction>
</comment>
<dbReference type="InterPro" id="IPR024909">
    <property type="entry name" value="Cys-tRNA/MSH_ligase"/>
</dbReference>
<keyword evidence="4 13" id="KW-0963">Cytoplasm</keyword>
<dbReference type="FunFam" id="3.40.50.620:FF:000130">
    <property type="entry name" value="Cysteine--tRNA ligase"/>
    <property type="match status" value="1"/>
</dbReference>
<feature type="binding site" evidence="13">
    <location>
        <position position="279"/>
    </location>
    <ligand>
        <name>ATP</name>
        <dbReference type="ChEBI" id="CHEBI:30616"/>
    </ligand>
</feature>
<evidence type="ECO:0000256" key="13">
    <source>
        <dbReference type="HAMAP-Rule" id="MF_00041"/>
    </source>
</evidence>
<keyword evidence="10 13" id="KW-0648">Protein biosynthesis</keyword>
<evidence type="ECO:0000256" key="2">
    <source>
        <dbReference type="ARBA" id="ARBA00005594"/>
    </source>
</evidence>
<dbReference type="EMBL" id="JADINF010000152">
    <property type="protein sequence ID" value="MBO8424546.1"/>
    <property type="molecule type" value="Genomic_DNA"/>
</dbReference>
<dbReference type="HAMAP" id="MF_00041">
    <property type="entry name" value="Cys_tRNA_synth"/>
    <property type="match status" value="1"/>
</dbReference>
<evidence type="ECO:0000256" key="5">
    <source>
        <dbReference type="ARBA" id="ARBA00022598"/>
    </source>
</evidence>
<keyword evidence="8 13" id="KW-0862">Zinc</keyword>
<sequence>MLKFYNTLTRTKEDFRPLNGNTVTMYSCGPTVYNYAHIGNLRTYIFMDLIRRTLKYEGYKLKGVMNITDVGHLMADSDDGEDKMAVASREQNKTPWEIAEQYTKVFFEDLAKLNISKPEIIAKATEHIPEMIDYVKSLEEGGVSYETSDGIYFDISKFPRYGCLSRANIEEQLAGARVEVNDEKRHPADFALWKKADPLHIMQWDSPWGKGYPGWHIECSAMSRKYLGECFDIHSGGVDHIPIHHENEIAQNEVLTGKQSVRFWMHGEFMLVNNGKMSKSLGNTYTIADLEKKGYDPLDFRFFCLNTHYRKKLNFTFEGLDAAKTSRERLTQALIQHKASSAATDKAVIDKLRGEFRRAIEDDINVPLALGILFTAIKEPKSKDIYELALEFDKIFGLSFDKIKASETVKEEAVEIPEEIASLVKARAEAKAAKNYALADEIRAEIAKKGYNVLDTRDGVKVTPVK</sequence>
<dbReference type="PRINTS" id="PR00983">
    <property type="entry name" value="TRNASYNTHCYS"/>
</dbReference>
<protein>
    <recommendedName>
        <fullName evidence="13">Cysteine--tRNA ligase</fullName>
        <ecNumber evidence="13">6.1.1.16</ecNumber>
    </recommendedName>
    <alternativeName>
        <fullName evidence="13">Cysteinyl-tRNA synthetase</fullName>
        <shortName evidence="13">CysRS</shortName>
    </alternativeName>
</protein>
<evidence type="ECO:0000256" key="7">
    <source>
        <dbReference type="ARBA" id="ARBA00022741"/>
    </source>
</evidence>
<reference evidence="16" key="1">
    <citation type="submission" date="2020-10" db="EMBL/GenBank/DDBJ databases">
        <authorList>
            <person name="Gilroy R."/>
        </authorList>
    </citation>
    <scope>NUCLEOTIDE SEQUENCE</scope>
    <source>
        <strain evidence="16">517</strain>
    </source>
</reference>
<dbReference type="GO" id="GO:0004817">
    <property type="term" value="F:cysteine-tRNA ligase activity"/>
    <property type="evidence" value="ECO:0007669"/>
    <property type="project" value="UniProtKB-UniRule"/>
</dbReference>
<dbReference type="InterPro" id="IPR009080">
    <property type="entry name" value="tRNAsynth_Ia_anticodon-bd"/>
</dbReference>
<name>A0A940DGZ8_9FIRM</name>
<dbReference type="CDD" id="cd00672">
    <property type="entry name" value="CysRS_core"/>
    <property type="match status" value="1"/>
</dbReference>
<dbReference type="InterPro" id="IPR014729">
    <property type="entry name" value="Rossmann-like_a/b/a_fold"/>
</dbReference>
<feature type="short sequence motif" description="'KMSKS' region" evidence="13">
    <location>
        <begin position="276"/>
        <end position="280"/>
    </location>
</feature>
<evidence type="ECO:0000256" key="1">
    <source>
        <dbReference type="ARBA" id="ARBA00004496"/>
    </source>
</evidence>
<comment type="cofactor">
    <cofactor evidence="13">
        <name>Zn(2+)</name>
        <dbReference type="ChEBI" id="CHEBI:29105"/>
    </cofactor>
    <text evidence="13">Binds 1 zinc ion per subunit.</text>
</comment>
<proteinExistence type="inferred from homology"/>
<comment type="caution">
    <text evidence="16">The sequence shown here is derived from an EMBL/GenBank/DDBJ whole genome shotgun (WGS) entry which is preliminary data.</text>
</comment>
<feature type="short sequence motif" description="'HIGH' region" evidence="13">
    <location>
        <begin position="30"/>
        <end position="40"/>
    </location>
</feature>
<dbReference type="NCBIfam" id="TIGR00435">
    <property type="entry name" value="cysS"/>
    <property type="match status" value="1"/>
</dbReference>
<dbReference type="Gene3D" id="3.40.50.620">
    <property type="entry name" value="HUPs"/>
    <property type="match status" value="1"/>
</dbReference>
<evidence type="ECO:0000256" key="3">
    <source>
        <dbReference type="ARBA" id="ARBA00011245"/>
    </source>
</evidence>
<dbReference type="InterPro" id="IPR032678">
    <property type="entry name" value="tRNA-synt_1_cat_dom"/>
</dbReference>
<dbReference type="PANTHER" id="PTHR10890">
    <property type="entry name" value="CYSTEINYL-TRNA SYNTHETASE"/>
    <property type="match status" value="1"/>
</dbReference>
<evidence type="ECO:0000256" key="10">
    <source>
        <dbReference type="ARBA" id="ARBA00022917"/>
    </source>
</evidence>
<dbReference type="SUPFAM" id="SSF52374">
    <property type="entry name" value="Nucleotidylyl transferase"/>
    <property type="match status" value="1"/>
</dbReference>
<evidence type="ECO:0000256" key="4">
    <source>
        <dbReference type="ARBA" id="ARBA00022490"/>
    </source>
</evidence>
<dbReference type="GO" id="GO:0008270">
    <property type="term" value="F:zinc ion binding"/>
    <property type="evidence" value="ECO:0007669"/>
    <property type="project" value="UniProtKB-UniRule"/>
</dbReference>
<dbReference type="SUPFAM" id="SSF47323">
    <property type="entry name" value="Anticodon-binding domain of a subclass of class I aminoacyl-tRNA synthetases"/>
    <property type="match status" value="1"/>
</dbReference>
<dbReference type="GO" id="GO:0005829">
    <property type="term" value="C:cytosol"/>
    <property type="evidence" value="ECO:0007669"/>
    <property type="project" value="TreeGrafter"/>
</dbReference>
<keyword evidence="5 13" id="KW-0436">Ligase</keyword>
<keyword evidence="7 13" id="KW-0547">Nucleotide-binding</keyword>
<dbReference type="Pfam" id="PF01406">
    <property type="entry name" value="tRNA-synt_1e"/>
    <property type="match status" value="1"/>
</dbReference>
<evidence type="ECO:0000256" key="11">
    <source>
        <dbReference type="ARBA" id="ARBA00023146"/>
    </source>
</evidence>
<organism evidence="16 17">
    <name type="scientific">Candidatus Stercoripulliclostridium pullicola</name>
    <dbReference type="NCBI Taxonomy" id="2840953"/>
    <lineage>
        <taxon>Bacteria</taxon>
        <taxon>Bacillati</taxon>
        <taxon>Bacillota</taxon>
        <taxon>Clostridia</taxon>
        <taxon>Eubacteriales</taxon>
        <taxon>Candidatus Stercoripulliclostridium</taxon>
    </lineage>
</organism>
<dbReference type="AlphaFoldDB" id="A0A940DGZ8"/>
<feature type="binding site" evidence="13">
    <location>
        <position position="219"/>
    </location>
    <ligand>
        <name>Zn(2+)</name>
        <dbReference type="ChEBI" id="CHEBI:29105"/>
    </ligand>
</feature>
<keyword evidence="6 13" id="KW-0479">Metal-binding</keyword>
<dbReference type="InterPro" id="IPR056411">
    <property type="entry name" value="CysS_C"/>
</dbReference>
<accession>A0A940DGZ8</accession>
<dbReference type="Pfam" id="PF23493">
    <property type="entry name" value="CysS_C"/>
    <property type="match status" value="1"/>
</dbReference>